<evidence type="ECO:0000256" key="6">
    <source>
        <dbReference type="ARBA" id="ARBA00022786"/>
    </source>
</evidence>
<organism evidence="14 15">
    <name type="scientific">Porphyridium purpureum</name>
    <name type="common">Red alga</name>
    <name type="synonym">Porphyridium cruentum</name>
    <dbReference type="NCBI Taxonomy" id="35688"/>
    <lineage>
        <taxon>Eukaryota</taxon>
        <taxon>Rhodophyta</taxon>
        <taxon>Bangiophyceae</taxon>
        <taxon>Porphyridiales</taxon>
        <taxon>Porphyridiaceae</taxon>
        <taxon>Porphyridium</taxon>
    </lineage>
</organism>
<feature type="region of interest" description="Disordered" evidence="12">
    <location>
        <begin position="535"/>
        <end position="641"/>
    </location>
</feature>
<evidence type="ECO:0000256" key="3">
    <source>
        <dbReference type="ARBA" id="ARBA00022679"/>
    </source>
</evidence>
<keyword evidence="11" id="KW-0175">Coiled coil</keyword>
<feature type="region of interest" description="Disordered" evidence="12">
    <location>
        <begin position="1733"/>
        <end position="1757"/>
    </location>
</feature>
<feature type="compositionally biased region" description="Acidic residues" evidence="12">
    <location>
        <begin position="1743"/>
        <end position="1757"/>
    </location>
</feature>
<evidence type="ECO:0000256" key="8">
    <source>
        <dbReference type="ARBA" id="ARBA00046341"/>
    </source>
</evidence>
<feature type="compositionally biased region" description="Low complexity" evidence="12">
    <location>
        <begin position="1513"/>
        <end position="1523"/>
    </location>
</feature>
<dbReference type="InterPro" id="IPR055194">
    <property type="entry name" value="UBR1-like_WH"/>
</dbReference>
<dbReference type="UniPathway" id="UPA00143"/>
<feature type="compositionally biased region" description="Low complexity" evidence="12">
    <location>
        <begin position="2111"/>
        <end position="2121"/>
    </location>
</feature>
<evidence type="ECO:0000313" key="15">
    <source>
        <dbReference type="Proteomes" id="UP000324585"/>
    </source>
</evidence>
<feature type="compositionally biased region" description="Polar residues" evidence="12">
    <location>
        <begin position="1500"/>
        <end position="1510"/>
    </location>
</feature>
<dbReference type="EMBL" id="VRMN01000010">
    <property type="protein sequence ID" value="KAA8492105.1"/>
    <property type="molecule type" value="Genomic_DNA"/>
</dbReference>
<feature type="region of interest" description="Disordered" evidence="12">
    <location>
        <begin position="1888"/>
        <end position="1910"/>
    </location>
</feature>
<evidence type="ECO:0000256" key="9">
    <source>
        <dbReference type="PROSITE-ProRule" id="PRU00508"/>
    </source>
</evidence>
<feature type="region of interest" description="Disordered" evidence="12">
    <location>
        <begin position="764"/>
        <end position="801"/>
    </location>
</feature>
<evidence type="ECO:0000256" key="11">
    <source>
        <dbReference type="SAM" id="Coils"/>
    </source>
</evidence>
<keyword evidence="5 10" id="KW-0863">Zinc-finger</keyword>
<dbReference type="Pfam" id="PF02207">
    <property type="entry name" value="zf-UBR"/>
    <property type="match status" value="1"/>
</dbReference>
<accession>A0A5J4YLT4</accession>
<dbReference type="Proteomes" id="UP000324585">
    <property type="component" value="Unassembled WGS sequence"/>
</dbReference>
<comment type="function">
    <text evidence="10">Ubiquitin ligase protein which is a component of the N-end rule pathway. Recognizes and binds to proteins bearing specific N-terminal residues that are destabilizing according to the N-end rule, leading to their ubiquitination and subsequent degradation.</text>
</comment>
<feature type="region of interest" description="Disordered" evidence="12">
    <location>
        <begin position="1500"/>
        <end position="1523"/>
    </location>
</feature>
<dbReference type="GO" id="GO:0000151">
    <property type="term" value="C:ubiquitin ligase complex"/>
    <property type="evidence" value="ECO:0007669"/>
    <property type="project" value="TreeGrafter"/>
</dbReference>
<evidence type="ECO:0000313" key="14">
    <source>
        <dbReference type="EMBL" id="KAA8492105.1"/>
    </source>
</evidence>
<dbReference type="Pfam" id="PF18995">
    <property type="entry name" value="PRT6_C"/>
    <property type="match status" value="1"/>
</dbReference>
<feature type="compositionally biased region" description="Polar residues" evidence="12">
    <location>
        <begin position="1322"/>
        <end position="1349"/>
    </location>
</feature>
<dbReference type="Pfam" id="PF22960">
    <property type="entry name" value="WHD_UBR1"/>
    <property type="match status" value="1"/>
</dbReference>
<feature type="compositionally biased region" description="Polar residues" evidence="12">
    <location>
        <begin position="1890"/>
        <end position="1904"/>
    </location>
</feature>
<evidence type="ECO:0000256" key="12">
    <source>
        <dbReference type="SAM" id="MobiDB-lite"/>
    </source>
</evidence>
<feature type="region of interest" description="Disordered" evidence="12">
    <location>
        <begin position="2031"/>
        <end position="2054"/>
    </location>
</feature>
<evidence type="ECO:0000256" key="10">
    <source>
        <dbReference type="RuleBase" id="RU366018"/>
    </source>
</evidence>
<gene>
    <name evidence="14" type="ORF">FVE85_3543</name>
</gene>
<feature type="compositionally biased region" description="Basic and acidic residues" evidence="12">
    <location>
        <begin position="461"/>
        <end position="476"/>
    </location>
</feature>
<feature type="coiled-coil region" evidence="11">
    <location>
        <begin position="1686"/>
        <end position="1722"/>
    </location>
</feature>
<evidence type="ECO:0000256" key="7">
    <source>
        <dbReference type="ARBA" id="ARBA00022833"/>
    </source>
</evidence>
<dbReference type="GO" id="GO:0071596">
    <property type="term" value="P:ubiquitin-dependent protein catabolic process via the N-end rule pathway"/>
    <property type="evidence" value="ECO:0007669"/>
    <property type="project" value="UniProtKB-UniRule"/>
</dbReference>
<keyword evidence="6 10" id="KW-0833">Ubl conjugation pathway</keyword>
<dbReference type="SMART" id="SM00396">
    <property type="entry name" value="ZnF_UBR1"/>
    <property type="match status" value="1"/>
</dbReference>
<dbReference type="InterPro" id="IPR044046">
    <property type="entry name" value="E3_ligase_UBR-like_C"/>
</dbReference>
<dbReference type="PANTHER" id="PTHR21497:SF24">
    <property type="entry name" value="E3 UBIQUITIN-PROTEIN LIGASE UBR1"/>
    <property type="match status" value="1"/>
</dbReference>
<sequence>MERRAPPPGAAPSRAGGLRRVGQRAAGGHGVVREGEGVDVGRSLSGVLHARKDDLVALVDALDDVDALCAVVDWDAASPAQRAAEVHVDALLENCDYAALAQCILDRKGGSERIASMLSACIGLRVRGEGTARLRAACGEDGARSGVCGLVWKKDELAYKCKTCERDPTCAICVSCFRHGDHAGHDFAMIRTGGGCCDCGDGQAWRKSGFCSRHRGASSEQDDPAVHIPPAVQQRIGVVSRVVIERIALLLAGAREKGKQRRIRADLSDASQLSASTVQVSISLLKWMQQLVGVGDGVCRLVGLQFVLQWRELMRALKFAPNAPPPENHVPCVLWRLLQLDGFARLPLPVSRELHALYYSLITDLVFKRAFLHMFVANYERYIYCLLQRRTSTSSATNGSTGRDNTTTHAARTTRQAQAEERDDNQDARAVATDNEQTDGEDSEMGAREDDVGFEIQTSAEPRRVETEVSQSDDRVTSVGEVAQLDLAPRGSSSGANAEEETRMEFATAPAASAGRGTDGDLSAGLDVHQRHPLHERETDVEQVADGTGLNSLSGRRVVDRSASPDAQTLPVPSRTLGSSLRRGAPDRGGMGSDGIAHRSLELESDVESDDGGSNEDMDEDEGEEQNSRDGDREVHDTDDGDELDVVHAIMLMDEMDELNAAQNGAFVQPRVVDMDFGMGLIAPDEDDDTGMVMAADTDGDDNNGDDGDSASRAGDLVDIFTVQLFTVPALVPVMIERNGLTDVLLDVLYVLLWRVSSPIHQAGTPAAATGATRGTEAAVPRSAAVSVSSPTGANAQEGPRKKLCSFQKDYNFSFQNREQQSYDLQTLSEKEQAWFRHQHPLLYEAQMQGANVPPTPDGAELAAQSLRVVDLGKQEVSKQEVIDSVCWRVIYDLRYVLTHVEAAAHVMHARRHVLLRKFVRVLRLLQGMNAVRREMVTHVEQETDHWALAFTLELEMHQLVDLLMAGFLHPHADKSASLAAIGIVRAELDSWLRADAARERAQFAVWLLREFKVSCDPVSLHLPLHRFLALLASELLHVHRVPLRQALGFVDEGRGRHDWMVSALMLCDHVIRVQVFMAQVHAGMWRRNGRPVVGQAILYRSVFCVEWLVDLDIFLIQACAQLVSHAEFEAFVVKRFGLTDMIRNMRALVRSERRGANVHDLYGEGDALMTESAESAHALASRSLLVDASERNHSDESHVGPAEGHASETQGPNLGVACIARNEYEPVLLEDLLLLFIYIACERSRSGMTSEQNLRYKFLQKLAIADQTHSQLVRVVPRRFASASHVQQQRRHSVLHGSASSQSGEIALELELERADSVNSASANFGSRRQSQSTVFSNSSRANSQSLAQDDVDTNGVVERLLDELASFSHPREMEQGCYVLKDSSWDDFDPFASQYSHRERAAAEERFLAFRKRHQNKDESSSGARNANRVAMVPSRNFAMRPCYPELQGLQLLPSALCMTSAPPLTNHSGTTAARNLGLVPAILAACVKIAESSTAGRIGQNTESSPFGQHADAAHGAGAGTDADAHLPPPHVVHQTHPADDSDEAIVERIRHRRSRPTPAVVLGAATLDFDTAMHLSLCLLSMSLECENSLLEEGRTNVDDIERRLRRILLHEQNDGWHVLELIERLHRMDSLRHDEEVGAYLNRILDTLNALQEHDLMSDLREALAHVPAYGALCAARQRSAQEEQQHAGQLREQARRLEAQKRKEQAMARIKAQQDAFVRKIKMDEDNEFGLDNTNGTEEEEDDDEDGDPIVDSDLVCALCRDGPRSGTGSSGSASNSAAAVKGSACESDTSQDIGYIGFAQRSNLGVLARRSTKQRSAFVQPFGGDDGASYVYPGSEHSPSGVSTVGLDAAAETPSASFGSLGDFRGLSRLALGGMQSEEEVLTSGSVRTPIQGQGSSEADPEGEVSHESLKYCLTNGLDDAAGIYIGFCGHCMHRSCFESYFSSLLMSQLRRIPIPGDDMLAAQLLLTGVGADGDGIARWHRGEFLCPVCRRLANVIMPVVGRDKSDKSRSNMDPWPRGAHAAAALAARSVSDTDETERSSARDRTFGSPEAFHSWLVELDHRHAHHLRSSEGENGAEGLGSTDPVSRRGGQLGAMHSARQGKVDSGSVASASSDFHEDDDEQARIAVDEHGMDVEPAHMNGARGTMGDGNVNSDTPMTGPVVNQNVETMNVANSAFNFTPNALFAQLSGIAGTMRFVLESLESVMTLPWRRQDASLGHDNVASPHGVRNQNQLRNNTPVMQGVRVNPMRGGQHHSASLWSVTGAAALRLPFGADQNASHLREPNDSDDVSASAAASVERLFMSCAYTMLALEIQARLEPLSGAQQRQIVGPLHMMFLSCRAHARSDDAFGRSSSGAKTDSVDLPVIFSKIVARARRASNRSQTRSGVDPFVLLFAMLVAWPRAMHLTSIMYCVRFAYFVAVAQSPGRLHAEDRSGHVDEDSDRVNVAYGTLLFLRRAAILLAVVLQNSAIALDHVCLTTALELEMDEDQGAALYRSGMMPNAWLAKGQNGSLIGSRINLDMLVQQAESLRRALMLPLVNVRSAVQIVGYRESSNRGQLELGPHVREPALLPLPLRLIRLPRLFQDLLECFHTQKCFDCGRLPQMPALCLVCGVLICALGACNNASTLARPNANGSCARHAEQCGAGTGVFLILKLTSVLILREDRRAHWGSPYLDDHGEEDIELRRGKPLILSKARYKFLQSLWLSSAFDSNSLVLAQTVRLGETADLT</sequence>
<proteinExistence type="inferred from homology"/>
<feature type="region of interest" description="Disordered" evidence="12">
    <location>
        <begin position="393"/>
        <end position="503"/>
    </location>
</feature>
<comment type="catalytic activity">
    <reaction evidence="1 10">
        <text>S-ubiquitinyl-[E2 ubiquitin-conjugating enzyme]-L-cysteine + [acceptor protein]-L-lysine = [E2 ubiquitin-conjugating enzyme]-L-cysteine + N(6)-ubiquitinyl-[acceptor protein]-L-lysine.</text>
        <dbReference type="EC" id="2.3.2.27"/>
    </reaction>
</comment>
<evidence type="ECO:0000256" key="4">
    <source>
        <dbReference type="ARBA" id="ARBA00022723"/>
    </source>
</evidence>
<keyword evidence="4 10" id="KW-0479">Metal-binding</keyword>
<dbReference type="PANTHER" id="PTHR21497">
    <property type="entry name" value="UBIQUITIN LIGASE E3 ALPHA-RELATED"/>
    <property type="match status" value="1"/>
</dbReference>
<evidence type="ECO:0000256" key="5">
    <source>
        <dbReference type="ARBA" id="ARBA00022771"/>
    </source>
</evidence>
<name>A0A5J4YLT4_PORPP</name>
<dbReference type="FunFam" id="2.10.110.30:FF:000002">
    <property type="entry name" value="Putative e3 ubiquitin-protein ligase ubr3"/>
    <property type="match status" value="1"/>
</dbReference>
<feature type="compositionally biased region" description="Acidic residues" evidence="12">
    <location>
        <begin position="603"/>
        <end position="625"/>
    </location>
</feature>
<dbReference type="GO" id="GO:0005737">
    <property type="term" value="C:cytoplasm"/>
    <property type="evidence" value="ECO:0007669"/>
    <property type="project" value="TreeGrafter"/>
</dbReference>
<feature type="compositionally biased region" description="Basic and acidic residues" evidence="12">
    <location>
        <begin position="626"/>
        <end position="638"/>
    </location>
</feature>
<dbReference type="GO" id="GO:0061630">
    <property type="term" value="F:ubiquitin protein ligase activity"/>
    <property type="evidence" value="ECO:0007669"/>
    <property type="project" value="UniProtKB-UniRule"/>
</dbReference>
<protein>
    <recommendedName>
        <fullName evidence="10">E3 ubiquitin-protein ligase</fullName>
        <ecNumber evidence="10">2.3.2.27</ecNumber>
    </recommendedName>
</protein>
<comment type="pathway">
    <text evidence="2 10">Protein modification; protein ubiquitination.</text>
</comment>
<feature type="domain" description="UBR-type" evidence="13">
    <location>
        <begin position="146"/>
        <end position="216"/>
    </location>
</feature>
<dbReference type="EC" id="2.3.2.27" evidence="10"/>
<feature type="region of interest" description="Disordered" evidence="12">
    <location>
        <begin position="2074"/>
        <end position="2126"/>
    </location>
</feature>
<dbReference type="PROSITE" id="PS51157">
    <property type="entry name" value="ZF_UBR"/>
    <property type="match status" value="1"/>
</dbReference>
<feature type="region of interest" description="Disordered" evidence="12">
    <location>
        <begin position="1322"/>
        <end position="1351"/>
    </location>
</feature>
<feature type="compositionally biased region" description="Low complexity" evidence="12">
    <location>
        <begin position="393"/>
        <end position="417"/>
    </location>
</feature>
<dbReference type="OMA" id="ELAYKCK"/>
<comment type="similarity">
    <text evidence="8 10">Belongs to the E3 ubiquitin-protein ligase UBR1-like family.</text>
</comment>
<dbReference type="InterPro" id="IPR039164">
    <property type="entry name" value="UBR1-like"/>
</dbReference>
<keyword evidence="7 10" id="KW-0862">Zinc</keyword>
<feature type="zinc finger region" description="UBR-type" evidence="9">
    <location>
        <begin position="146"/>
        <end position="216"/>
    </location>
</feature>
<dbReference type="InterPro" id="IPR003126">
    <property type="entry name" value="Znf_UBR"/>
</dbReference>
<evidence type="ECO:0000256" key="1">
    <source>
        <dbReference type="ARBA" id="ARBA00000900"/>
    </source>
</evidence>
<dbReference type="Gene3D" id="2.10.110.30">
    <property type="match status" value="1"/>
</dbReference>
<keyword evidence="15" id="KW-1185">Reference proteome</keyword>
<dbReference type="OrthoDB" id="2430at2759"/>
<dbReference type="GO" id="GO:0016567">
    <property type="term" value="P:protein ubiquitination"/>
    <property type="evidence" value="ECO:0007669"/>
    <property type="project" value="UniProtKB-UniRule"/>
</dbReference>
<dbReference type="CDD" id="cd19673">
    <property type="entry name" value="UBR-box_UBR3"/>
    <property type="match status" value="1"/>
</dbReference>
<feature type="compositionally biased region" description="Low complexity" evidence="12">
    <location>
        <begin position="764"/>
        <end position="791"/>
    </location>
</feature>
<evidence type="ECO:0000256" key="2">
    <source>
        <dbReference type="ARBA" id="ARBA00004906"/>
    </source>
</evidence>
<comment type="caution">
    <text evidence="14">The sequence shown here is derived from an EMBL/GenBank/DDBJ whole genome shotgun (WGS) entry which is preliminary data.</text>
</comment>
<evidence type="ECO:0000259" key="13">
    <source>
        <dbReference type="PROSITE" id="PS51157"/>
    </source>
</evidence>
<dbReference type="GO" id="GO:0008270">
    <property type="term" value="F:zinc ion binding"/>
    <property type="evidence" value="ECO:0007669"/>
    <property type="project" value="UniProtKB-UniRule"/>
</dbReference>
<reference evidence="15" key="1">
    <citation type="journal article" date="2019" name="Nat. Commun.">
        <title>Expansion of phycobilisome linker gene families in mesophilic red algae.</title>
        <authorList>
            <person name="Lee J."/>
            <person name="Kim D."/>
            <person name="Bhattacharya D."/>
            <person name="Yoon H.S."/>
        </authorList>
    </citation>
    <scope>NUCLEOTIDE SEQUENCE [LARGE SCALE GENOMIC DNA]</scope>
    <source>
        <strain evidence="15">CCMP 1328</strain>
    </source>
</reference>
<keyword evidence="3 10" id="KW-0808">Transferase</keyword>
<feature type="compositionally biased region" description="Basic and acidic residues" evidence="12">
    <location>
        <begin position="2044"/>
        <end position="2053"/>
    </location>
</feature>